<keyword evidence="2" id="KW-0808">Transferase</keyword>
<keyword evidence="4" id="KW-0865">Zymogen</keyword>
<comment type="similarity">
    <text evidence="1">Belongs to the gamma-glutamyltransferase family.</text>
</comment>
<dbReference type="Proteomes" id="UP000635142">
    <property type="component" value="Unassembled WGS sequence"/>
</dbReference>
<dbReference type="SUPFAM" id="SSF56235">
    <property type="entry name" value="N-terminal nucleophile aminohydrolases (Ntn hydrolases)"/>
    <property type="match status" value="1"/>
</dbReference>
<protein>
    <submittedName>
        <fullName evidence="5">Gamma-glutamyltransferase</fullName>
    </submittedName>
</protein>
<dbReference type="InterPro" id="IPR051792">
    <property type="entry name" value="GGT_bact"/>
</dbReference>
<dbReference type="PRINTS" id="PR01210">
    <property type="entry name" value="GGTRANSPTASE"/>
</dbReference>
<dbReference type="Pfam" id="PF01019">
    <property type="entry name" value="G_glu_transpept"/>
    <property type="match status" value="1"/>
</dbReference>
<evidence type="ECO:0000313" key="6">
    <source>
        <dbReference type="Proteomes" id="UP000635142"/>
    </source>
</evidence>
<dbReference type="PANTHER" id="PTHR43199">
    <property type="entry name" value="GLUTATHIONE HYDROLASE"/>
    <property type="match status" value="1"/>
</dbReference>
<evidence type="ECO:0000256" key="1">
    <source>
        <dbReference type="ARBA" id="ARBA00009381"/>
    </source>
</evidence>
<keyword evidence="3" id="KW-0378">Hydrolase</keyword>
<dbReference type="Gene3D" id="3.60.20.40">
    <property type="match status" value="1"/>
</dbReference>
<name>A0A927HH09_9RHOB</name>
<evidence type="ECO:0000256" key="3">
    <source>
        <dbReference type="ARBA" id="ARBA00022801"/>
    </source>
</evidence>
<comment type="caution">
    <text evidence="5">The sequence shown here is derived from an EMBL/GenBank/DDBJ whole genome shotgun (WGS) entry which is preliminary data.</text>
</comment>
<accession>A0A927HH09</accession>
<dbReference type="GO" id="GO:0016740">
    <property type="term" value="F:transferase activity"/>
    <property type="evidence" value="ECO:0007669"/>
    <property type="project" value="UniProtKB-KW"/>
</dbReference>
<dbReference type="InterPro" id="IPR029055">
    <property type="entry name" value="Ntn_hydrolases_N"/>
</dbReference>
<dbReference type="EMBL" id="JACTAG010000002">
    <property type="protein sequence ID" value="MBD3664795.1"/>
    <property type="molecule type" value="Genomic_DNA"/>
</dbReference>
<organism evidence="5 6">
    <name type="scientific">Sulfitobacter aestuariivivens</name>
    <dbReference type="NCBI Taxonomy" id="2766981"/>
    <lineage>
        <taxon>Bacteria</taxon>
        <taxon>Pseudomonadati</taxon>
        <taxon>Pseudomonadota</taxon>
        <taxon>Alphaproteobacteria</taxon>
        <taxon>Rhodobacterales</taxon>
        <taxon>Roseobacteraceae</taxon>
        <taxon>Sulfitobacter</taxon>
    </lineage>
</organism>
<dbReference type="AlphaFoldDB" id="A0A927HH09"/>
<sequence length="526" mass="55053">MTRQQNASWHITKPALSSDAGIIAAQSRVAATAGARILARGGNAVDAAIATSFALGAAEPWMSGMGGGGYMVVRMADDPAPKVIEFGMRAPKGLRIEDYPIVGGKAGDLFPWPAVKDDANVFGARAVAVPGNVAGMGLAHETFATMDWATLLAPAITLATDGLPVDWYAQLILAGSAPDLAAFPASAETFLDAGGYLKAMDWTALGDTRCDLNRLAASLRTVAENGPRAFYDGPLADSIIADLQAAGGRHAIEDLQSYRATLTSASEHSYRGHRVFGAPRLTAGPTLNHALDLLTEWHPDGTKPDATAYAAYDAALRTANAARYETMGDTDHEPDPSCTSHFNVVDAAGNMVAVTQTLLSIFGSRLMLPTSGILMNNGIMWFDPESGKANSIAPDKRCLTNMCPTLLERSDGARFALGASGGRKILPSVAQLTSFLLDYGMDLDAALHTPRIDSSLAEATIVDDSMPAPVLSELQEMLGAMVPAPRTIYPLHFACPSAVSRTGTRNAGATEVTAPWADAVAAADPA</sequence>
<dbReference type="RefSeq" id="WP_191075809.1">
    <property type="nucleotide sequence ID" value="NZ_JACTAG010000002.1"/>
</dbReference>
<reference evidence="5" key="1">
    <citation type="submission" date="2020-08" db="EMBL/GenBank/DDBJ databases">
        <title>Sulfitobacter aestuariivivens sp. nov., isolated from a tidal flat.</title>
        <authorList>
            <person name="Park S."/>
            <person name="Yoon J.-H."/>
        </authorList>
    </citation>
    <scope>NUCLEOTIDE SEQUENCE</scope>
    <source>
        <strain evidence="5">TSTF-M16</strain>
    </source>
</reference>
<evidence type="ECO:0000256" key="2">
    <source>
        <dbReference type="ARBA" id="ARBA00022679"/>
    </source>
</evidence>
<gene>
    <name evidence="5" type="ORF">H9Q16_12750</name>
</gene>
<dbReference type="GO" id="GO:0016787">
    <property type="term" value="F:hydrolase activity"/>
    <property type="evidence" value="ECO:0007669"/>
    <property type="project" value="UniProtKB-KW"/>
</dbReference>
<dbReference type="Gene3D" id="1.10.246.230">
    <property type="match status" value="1"/>
</dbReference>
<dbReference type="InterPro" id="IPR043137">
    <property type="entry name" value="GGT_ssub_C"/>
</dbReference>
<keyword evidence="6" id="KW-1185">Reference proteome</keyword>
<evidence type="ECO:0000313" key="5">
    <source>
        <dbReference type="EMBL" id="MBD3664795.1"/>
    </source>
</evidence>
<evidence type="ECO:0000256" key="4">
    <source>
        <dbReference type="ARBA" id="ARBA00023145"/>
    </source>
</evidence>
<proteinExistence type="inferred from homology"/>
<dbReference type="PANTHER" id="PTHR43199:SF1">
    <property type="entry name" value="GLUTATHIONE HYDROLASE PROENZYME"/>
    <property type="match status" value="1"/>
</dbReference>